<dbReference type="GO" id="GO:0005730">
    <property type="term" value="C:nucleolus"/>
    <property type="evidence" value="ECO:0007669"/>
    <property type="project" value="TreeGrafter"/>
</dbReference>
<accession>A0A8F2W5S2</accession>
<dbReference type="PANTHER" id="PTHR13500">
    <property type="entry name" value="NUCLEOLAR PRERIBOSOMAL-ASSOCIATED PROTEIN 1"/>
    <property type="match status" value="1"/>
</dbReference>
<dbReference type="InterPro" id="IPR059018">
    <property type="entry name" value="HEAT_URB1"/>
</dbReference>
<dbReference type="GO" id="GO:0000466">
    <property type="term" value="P:maturation of 5.8S rRNA from tricistronic rRNA transcript (SSU-rRNA, 5.8S rRNA, LSU-rRNA)"/>
    <property type="evidence" value="ECO:0007669"/>
    <property type="project" value="TreeGrafter"/>
</dbReference>
<dbReference type="InterPro" id="IPR032436">
    <property type="entry name" value="URB1_C"/>
</dbReference>
<dbReference type="InterPro" id="IPR013726">
    <property type="entry name" value="Mitofissin"/>
</dbReference>
<name>A0A8F2W5S2_CANAR</name>
<feature type="domain" description="URB1 C-terminal" evidence="2">
    <location>
        <begin position="1336"/>
        <end position="1527"/>
    </location>
</feature>
<feature type="domain" description="URB1 central HEAT repeat" evidence="3">
    <location>
        <begin position="565"/>
        <end position="745"/>
    </location>
</feature>
<reference evidence="4" key="1">
    <citation type="submission" date="2021-06" db="EMBL/GenBank/DDBJ databases">
        <title>Candida auris outbreak in lebanese hospital.</title>
        <authorList>
            <person name="Finianos M."/>
        </authorList>
    </citation>
    <scope>NUCLEOTIDE SEQUENCE</scope>
    <source>
        <strain evidence="4">CA7LBN</strain>
    </source>
</reference>
<dbReference type="Pfam" id="PF26140">
    <property type="entry name" value="HEAT_URB1"/>
    <property type="match status" value="1"/>
</dbReference>
<dbReference type="Pfam" id="PF11707">
    <property type="entry name" value="Npa1"/>
    <property type="match status" value="1"/>
</dbReference>
<feature type="domain" description="URB1 N-terminal" evidence="1">
    <location>
        <begin position="76"/>
        <end position="418"/>
    </location>
</feature>
<dbReference type="InterPro" id="IPR039844">
    <property type="entry name" value="URB1"/>
</dbReference>
<dbReference type="Pfam" id="PF08520">
    <property type="entry name" value="Mitofissin"/>
    <property type="match status" value="1"/>
</dbReference>
<dbReference type="GO" id="GO:0000463">
    <property type="term" value="P:maturation of LSU-rRNA from tricistronic rRNA transcript (SSU-rRNA, 5.8S rRNA, LSU-rRNA)"/>
    <property type="evidence" value="ECO:0007669"/>
    <property type="project" value="TreeGrafter"/>
</dbReference>
<evidence type="ECO:0000259" key="2">
    <source>
        <dbReference type="Pfam" id="PF16201"/>
    </source>
</evidence>
<protein>
    <recommendedName>
        <fullName evidence="5">Nucleolar pre-ribosomal-associated protein 1</fullName>
    </recommendedName>
</protein>
<dbReference type="Proteomes" id="UP000825438">
    <property type="component" value="Chromosome IV"/>
</dbReference>
<dbReference type="PANTHER" id="PTHR13500:SF0">
    <property type="entry name" value="NUCLEOLAR PRE-RIBOSOMAL-ASSOCIATED PROTEIN 1"/>
    <property type="match status" value="1"/>
</dbReference>
<dbReference type="EMBL" id="CP076752">
    <property type="protein sequence ID" value="QWW24526.1"/>
    <property type="molecule type" value="Genomic_DNA"/>
</dbReference>
<evidence type="ECO:0000259" key="3">
    <source>
        <dbReference type="Pfam" id="PF26140"/>
    </source>
</evidence>
<sequence length="1675" mass="191865">MPIAEYDFFKFQVLHRTVPYPPTMSSRSKSSIYSAVNIDSASLSELQNVAELGVFDDLSPLLTFIRKGLLLKVLSNFAHFVSVTDIPKIAQTTLRLAKVLEVVNFILHEVPADSVTSSQAKAKLELLEEKDKITEFYAEIIRNNLKSFYKIFSLRKPSAINPSLRILISLVHFKNHALFADLTDSFDFNHSSLMKLLIPTKDDFERKIIIDRSMRFHFMDFLLAVAETTSPMLRKALLTNFKIMNNFWKYIEMDKYEKLIAVINFIDKSVLSEPLLRRVTKCQILNENFLFKFSSLFAYVKPENTREGEDDDDEFERFKSSFTALMNTLVTDQDKGITFPINEFGSPITVHNREFKINNKLIYTLLTALRPWESYNQLQYVMTILNHNTELVPPYMNWIVASSGGYHDPSLSSYWIGHTLLYSEILKSEVLPAKVDYISLPPLSSTSLAECLSYTNDLVKQLALQLILLMLNKLKKNKAGQSLIDAVLSNLPSQASYLPLLAHENDLIKFTATTIVRTYERLAPASSSAAIVAAVKESLAKLDLDKCTKKDLVLLDNYLSIQSNNDLKWWSKSQNGRSFFTSLLKLSKIEFLRPKALAILIKLTSSTIIFNDSNLIDSPLYTLIEATSSVVTSSSADKLWNCLDETISRAIKTPYKYLDKSHLEYSDLSVFFVVLLDQFKFIPDYEKDSVLLNWLSQFLTDSVILGEPEGAMENIIKSSEIPVKLKLRYVKPKNNLTKKFDFAQELYCFNKDISNSVGDQKVFDHVSKLGNYLMSSGLSDKELFSFITDPRHWFFYEAFLSEIKSDTLTLAISLMAELFKQLETDFTKSKLNIFLYGLATKKTSPANQKLLCKFLWIFDDDQLVKISQTLDNEYLVVEALRIIADKELQVSLDLLALSNIAHPDIKSVLSRFEPSTEQLEAIIRKRELHYLLEKASGSLVAQFIHDSDIEDDLLYRIASASKETILKFQARVSKLAMSMRNRDWSIKIFTLCPEIFDQDEILRLMLSEFEGETKLGFSNDFIDAVAAIAKSSIAAVRKQLDRFTVWFHKCMLYITKKLAETLTLSSTFARFLRSVEGLLEVLEHPWRMCPAAILNAQLEVILLHEKWVQLEECTRYANKLLFCSESSGVLGDKLLQIYINNHSNPLKKLPQNTDAALRFQSALLLHRLFQYNIKKASLEAITDQILEMYLGSTRAEDLLLKDVLKSIEKKTSKSWVGKVTSWDFSENLTQSEVELVGEERLIIRDKTSMVVALKKAFVKNTIAAPIRPVDIPDSRKFSDYVNLYNNCFQGPYKHTEYDAEFLMLVILNNEELMIEQEGSVSFSLKRLIETKIFHIFVLKLSNPKLRDVSRIVLNGMCKFIQKQDNGYRDKNILLIYLSSILHTLRVADHQTPLVWYIVGSFAEIIINPSHFLYERVIRFILTTPVYKAFEIPLFHVISNGTSNDDLEEDNYYKQIAWLIEAFIEGTKNEEDLSALRLKGAVEWALNLSNAKYVTGHLRHRIYRFIYRIQSVCREGGDMLITKFAGLSSLEANKLALPKSFSGEQLALNIDQLGVRFGILSQTKRLREWASDDQIRALGKLTHYGVDLVLISIILAGIHRNTGLVFDTSHFSSVDVRNWFGKYLAFGEMCYDRTVSLLRVSGYFRQRNLVVDNLLDKGKSYLKKQTGRDLDDFKDM</sequence>
<gene>
    <name evidence="4" type="ORF">CA7LBN_003383</name>
</gene>
<dbReference type="InterPro" id="IPR021714">
    <property type="entry name" value="URB1_N"/>
</dbReference>
<evidence type="ECO:0008006" key="5">
    <source>
        <dbReference type="Google" id="ProtNLM"/>
    </source>
</evidence>
<proteinExistence type="predicted"/>
<organism evidence="4">
    <name type="scientific">Candidozyma auris</name>
    <name type="common">Yeast</name>
    <name type="synonym">Candida auris</name>
    <dbReference type="NCBI Taxonomy" id="498019"/>
    <lineage>
        <taxon>Eukaryota</taxon>
        <taxon>Fungi</taxon>
        <taxon>Dikarya</taxon>
        <taxon>Ascomycota</taxon>
        <taxon>Saccharomycotina</taxon>
        <taxon>Pichiomycetes</taxon>
        <taxon>Metschnikowiaceae</taxon>
        <taxon>Candidozyma</taxon>
    </lineage>
</organism>
<dbReference type="Pfam" id="PF16201">
    <property type="entry name" value="NopRA1"/>
    <property type="match status" value="1"/>
</dbReference>
<evidence type="ECO:0000313" key="4">
    <source>
        <dbReference type="EMBL" id="QWW24526.1"/>
    </source>
</evidence>
<evidence type="ECO:0000259" key="1">
    <source>
        <dbReference type="Pfam" id="PF11707"/>
    </source>
</evidence>